<organism evidence="3 4">
    <name type="scientific">Phaeocystidibacter luteus</name>
    <dbReference type="NCBI Taxonomy" id="911197"/>
    <lineage>
        <taxon>Bacteria</taxon>
        <taxon>Pseudomonadati</taxon>
        <taxon>Bacteroidota</taxon>
        <taxon>Flavobacteriia</taxon>
        <taxon>Flavobacteriales</taxon>
        <taxon>Phaeocystidibacteraceae</taxon>
        <taxon>Phaeocystidibacter</taxon>
    </lineage>
</organism>
<keyword evidence="2" id="KW-0732">Signal</keyword>
<evidence type="ECO:0000256" key="2">
    <source>
        <dbReference type="SAM" id="SignalP"/>
    </source>
</evidence>
<dbReference type="Pfam" id="PF07676">
    <property type="entry name" value="PD40"/>
    <property type="match status" value="4"/>
</dbReference>
<gene>
    <name evidence="3" type="ORF">F8C67_10925</name>
</gene>
<reference evidence="3 4" key="1">
    <citation type="submission" date="2019-09" db="EMBL/GenBank/DDBJ databases">
        <title>Genomes of family Cryomorphaceae.</title>
        <authorList>
            <person name="Bowman J.P."/>
        </authorList>
    </citation>
    <scope>NUCLEOTIDE SEQUENCE [LARGE SCALE GENOMIC DNA]</scope>
    <source>
        <strain evidence="3 4">LMG 25704</strain>
    </source>
</reference>
<evidence type="ECO:0000313" key="4">
    <source>
        <dbReference type="Proteomes" id="UP000468650"/>
    </source>
</evidence>
<dbReference type="OrthoDB" id="9815657at2"/>
<comment type="similarity">
    <text evidence="1">Belongs to the TolB family.</text>
</comment>
<dbReference type="RefSeq" id="WP_151667888.1">
    <property type="nucleotide sequence ID" value="NZ_WBVO01000009.1"/>
</dbReference>
<dbReference type="InterPro" id="IPR011659">
    <property type="entry name" value="WD40"/>
</dbReference>
<feature type="chain" id="PRO_5027047949" evidence="2">
    <location>
        <begin position="16"/>
        <end position="364"/>
    </location>
</feature>
<dbReference type="PANTHER" id="PTHR36842:SF1">
    <property type="entry name" value="PROTEIN TOLB"/>
    <property type="match status" value="1"/>
</dbReference>
<name>A0A6N6RE59_9FLAO</name>
<protein>
    <submittedName>
        <fullName evidence="3">Uncharacterized protein</fullName>
    </submittedName>
</protein>
<comment type="caution">
    <text evidence="3">The sequence shown here is derived from an EMBL/GenBank/DDBJ whole genome shotgun (WGS) entry which is preliminary data.</text>
</comment>
<dbReference type="PROSITE" id="PS51257">
    <property type="entry name" value="PROKAR_LIPOPROTEIN"/>
    <property type="match status" value="1"/>
</dbReference>
<accession>A0A6N6RE59</accession>
<dbReference type="SUPFAM" id="SSF82171">
    <property type="entry name" value="DPP6 N-terminal domain-like"/>
    <property type="match status" value="1"/>
</dbReference>
<dbReference type="PANTHER" id="PTHR36842">
    <property type="entry name" value="PROTEIN TOLB HOMOLOG"/>
    <property type="match status" value="1"/>
</dbReference>
<feature type="signal peptide" evidence="2">
    <location>
        <begin position="1"/>
        <end position="15"/>
    </location>
</feature>
<dbReference type="Gene3D" id="2.120.10.30">
    <property type="entry name" value="TolB, C-terminal domain"/>
    <property type="match status" value="3"/>
</dbReference>
<dbReference type="EMBL" id="WBVO01000009">
    <property type="protein sequence ID" value="KAB2808074.1"/>
    <property type="molecule type" value="Genomic_DNA"/>
</dbReference>
<dbReference type="InterPro" id="IPR011042">
    <property type="entry name" value="6-blade_b-propeller_TolB-like"/>
</dbReference>
<sequence length="364" mass="39891">MKRLFLFLSSAALVACNGGGDSSTDGASGATWVSKVQYPEEVHLQNVKQLTWGGDNAEAYFSFDGKMLTFQSNNPAWGLQCDQIYAFAWGADSAELAKPTPISNGLGRTTCAYFMPGDSTILYASTFAGGDSCPEVPERDGAYVWPIYETFDIYVSNLNGQVIDTLVSGPGYDAEATLSPQGDKIVFTSTRSGDLELYTCDIDGSNVQQVTSDLGYDGGAFFSPDGKKLIFRASRPKTEEEVEKYTSLLAEGLVEPTNMELYVCNVDGSELKKITDLGNANWAPYFHPSGERVLFSSNHMSERGFPFNIFMLDLNTQEIEQITFDNAFDSFPMFSPDGKKLVFASNRNNGGTRNTNLFIADWVD</sequence>
<dbReference type="AlphaFoldDB" id="A0A6N6RE59"/>
<evidence type="ECO:0000256" key="1">
    <source>
        <dbReference type="ARBA" id="ARBA00009820"/>
    </source>
</evidence>
<keyword evidence="4" id="KW-1185">Reference proteome</keyword>
<proteinExistence type="inferred from homology"/>
<evidence type="ECO:0000313" key="3">
    <source>
        <dbReference type="EMBL" id="KAB2808074.1"/>
    </source>
</evidence>
<dbReference type="Proteomes" id="UP000468650">
    <property type="component" value="Unassembled WGS sequence"/>
</dbReference>